<sequence>MLSQTVRRTTATGFARLPAVRAVSSSPRFFTSQSSTVSLAYDLHEPPKSDRSRQDAPIIFMHGLFGSKKNNRSVSKVLARDLKRHVFAVDLRNHGDSPHALVHHYNAMAEDVAAFISQHGLQKPTLIGHSMGAKTAMALALEQPDLISDFVSVDNAPLDAALNGSFAKYIQGMRKIDEAKVARQSDADKILAEYESDLPVRQFLLGNLARNDDGVQQFRVPLGTLAKALDNLGDFPFKDPSQARFVKPALFVRGTKSRYVPDEAIPIIGQFFPRFQLVDIDAGHWVTAEKPQEFLKAVIEFLTPHD</sequence>
<evidence type="ECO:0000256" key="1">
    <source>
        <dbReference type="ARBA" id="ARBA00008645"/>
    </source>
</evidence>
<dbReference type="FunCoup" id="A0A136J6T7">
    <property type="interactions" value="465"/>
</dbReference>
<accession>A0A136J6T7</accession>
<comment type="similarity">
    <text evidence="1">Belongs to the AB hydrolase superfamily.</text>
</comment>
<dbReference type="InterPro" id="IPR000639">
    <property type="entry name" value="Epox_hydrolase-like"/>
</dbReference>
<dbReference type="FunFam" id="3.40.50.1820:FF:000039">
    <property type="entry name" value="Esterase ybfF"/>
    <property type="match status" value="1"/>
</dbReference>
<dbReference type="ESTHER" id="9pezi-a0a136j6t7">
    <property type="family name" value="ABHD11-Acetyl_transferase"/>
</dbReference>
<proteinExistence type="inferred from homology"/>
<evidence type="ECO:0000313" key="4">
    <source>
        <dbReference type="EMBL" id="KXJ92891.1"/>
    </source>
</evidence>
<dbReference type="PANTHER" id="PTHR46118">
    <property type="entry name" value="PROTEIN ABHD11"/>
    <property type="match status" value="1"/>
</dbReference>
<dbReference type="InParanoid" id="A0A136J6T7"/>
<name>A0A136J6T7_9PEZI</name>
<dbReference type="GO" id="GO:0005739">
    <property type="term" value="C:mitochondrion"/>
    <property type="evidence" value="ECO:0007669"/>
    <property type="project" value="TreeGrafter"/>
</dbReference>
<evidence type="ECO:0000259" key="3">
    <source>
        <dbReference type="Pfam" id="PF00561"/>
    </source>
</evidence>
<dbReference type="InterPro" id="IPR000073">
    <property type="entry name" value="AB_hydrolase_1"/>
</dbReference>
<dbReference type="InterPro" id="IPR029058">
    <property type="entry name" value="AB_hydrolase_fold"/>
</dbReference>
<dbReference type="GO" id="GO:0052689">
    <property type="term" value="F:carboxylic ester hydrolase activity"/>
    <property type="evidence" value="ECO:0007669"/>
    <property type="project" value="TreeGrafter"/>
</dbReference>
<gene>
    <name evidence="4" type="ORF">Micbo1qcDRAFT_145953</name>
</gene>
<dbReference type="EMBL" id="KQ964248">
    <property type="protein sequence ID" value="KXJ92891.1"/>
    <property type="molecule type" value="Genomic_DNA"/>
</dbReference>
<dbReference type="Proteomes" id="UP000070501">
    <property type="component" value="Unassembled WGS sequence"/>
</dbReference>
<reference evidence="5" key="1">
    <citation type="submission" date="2016-02" db="EMBL/GenBank/DDBJ databases">
        <title>Draft genome sequence of Microdochium bolleyi, a fungal endophyte of beachgrass.</title>
        <authorList>
            <consortium name="DOE Joint Genome Institute"/>
            <person name="David A.S."/>
            <person name="May G."/>
            <person name="Haridas S."/>
            <person name="Lim J."/>
            <person name="Wang M."/>
            <person name="Labutti K."/>
            <person name="Lipzen A."/>
            <person name="Barry K."/>
            <person name="Grigoriev I.V."/>
        </authorList>
    </citation>
    <scope>NUCLEOTIDE SEQUENCE [LARGE SCALE GENOMIC DNA]</scope>
    <source>
        <strain evidence="5">J235TASD1</strain>
    </source>
</reference>
<dbReference type="STRING" id="196109.A0A136J6T7"/>
<dbReference type="PRINTS" id="PR00111">
    <property type="entry name" value="ABHYDROLASE"/>
</dbReference>
<evidence type="ECO:0000256" key="2">
    <source>
        <dbReference type="ARBA" id="ARBA00022801"/>
    </source>
</evidence>
<dbReference type="SUPFAM" id="SSF53474">
    <property type="entry name" value="alpha/beta-Hydrolases"/>
    <property type="match status" value="1"/>
</dbReference>
<dbReference type="Gene3D" id="3.40.50.1820">
    <property type="entry name" value="alpha/beta hydrolase"/>
    <property type="match status" value="1"/>
</dbReference>
<protein>
    <submittedName>
        <fullName evidence="4">Alpha/Beta hydrolase protein</fullName>
    </submittedName>
</protein>
<dbReference type="PANTHER" id="PTHR46118:SF4">
    <property type="entry name" value="PROTEIN ABHD11"/>
    <property type="match status" value="1"/>
</dbReference>
<evidence type="ECO:0000313" key="5">
    <source>
        <dbReference type="Proteomes" id="UP000070501"/>
    </source>
</evidence>
<organism evidence="4 5">
    <name type="scientific">Microdochium bolleyi</name>
    <dbReference type="NCBI Taxonomy" id="196109"/>
    <lineage>
        <taxon>Eukaryota</taxon>
        <taxon>Fungi</taxon>
        <taxon>Dikarya</taxon>
        <taxon>Ascomycota</taxon>
        <taxon>Pezizomycotina</taxon>
        <taxon>Sordariomycetes</taxon>
        <taxon>Xylariomycetidae</taxon>
        <taxon>Xylariales</taxon>
        <taxon>Microdochiaceae</taxon>
        <taxon>Microdochium</taxon>
    </lineage>
</organism>
<dbReference type="OrthoDB" id="8119704at2759"/>
<feature type="domain" description="AB hydrolase-1" evidence="3">
    <location>
        <begin position="57"/>
        <end position="291"/>
    </location>
</feature>
<keyword evidence="2 4" id="KW-0378">Hydrolase</keyword>
<dbReference type="Pfam" id="PF00561">
    <property type="entry name" value="Abhydrolase_1"/>
    <property type="match status" value="1"/>
</dbReference>
<dbReference type="PRINTS" id="PR00412">
    <property type="entry name" value="EPOXHYDRLASE"/>
</dbReference>
<keyword evidence="5" id="KW-1185">Reference proteome</keyword>
<dbReference type="AlphaFoldDB" id="A0A136J6T7"/>